<feature type="region of interest" description="Disordered" evidence="1">
    <location>
        <begin position="155"/>
        <end position="182"/>
    </location>
</feature>
<keyword evidence="5" id="KW-1185">Reference proteome</keyword>
<comment type="caution">
    <text evidence="4">The sequence shown here is derived from an EMBL/GenBank/DDBJ whole genome shotgun (WGS) entry which is preliminary data.</text>
</comment>
<accession>A0A370F7I2</accession>
<dbReference type="EMBL" id="QQAV01000016">
    <property type="protein sequence ID" value="RDI17706.1"/>
    <property type="molecule type" value="Genomic_DNA"/>
</dbReference>
<gene>
    <name evidence="4" type="ORF">DFR41_11633</name>
</gene>
<evidence type="ECO:0000259" key="3">
    <source>
        <dbReference type="Pfam" id="PF03713"/>
    </source>
</evidence>
<organism evidence="4 5">
    <name type="scientific">Pseudacidovorax intermedius</name>
    <dbReference type="NCBI Taxonomy" id="433924"/>
    <lineage>
        <taxon>Bacteria</taxon>
        <taxon>Pseudomonadati</taxon>
        <taxon>Pseudomonadota</taxon>
        <taxon>Betaproteobacteria</taxon>
        <taxon>Burkholderiales</taxon>
        <taxon>Comamonadaceae</taxon>
        <taxon>Pseudacidovorax</taxon>
    </lineage>
</organism>
<reference evidence="4 5" key="1">
    <citation type="submission" date="2018-07" db="EMBL/GenBank/DDBJ databases">
        <title>Genomic Encyclopedia of Type Strains, Phase IV (KMG-IV): sequencing the most valuable type-strain genomes for metagenomic binning, comparative biology and taxonomic classification.</title>
        <authorList>
            <person name="Goeker M."/>
        </authorList>
    </citation>
    <scope>NUCLEOTIDE SEQUENCE [LARGE SCALE GENOMIC DNA]</scope>
    <source>
        <strain evidence="4 5">DSM 21352</strain>
    </source>
</reference>
<dbReference type="InterPro" id="IPR005183">
    <property type="entry name" value="DUF305_CopM-like"/>
</dbReference>
<feature type="transmembrane region" description="Helical" evidence="2">
    <location>
        <begin position="73"/>
        <end position="90"/>
    </location>
</feature>
<dbReference type="InterPro" id="IPR012347">
    <property type="entry name" value="Ferritin-like"/>
</dbReference>
<keyword evidence="2" id="KW-0472">Membrane</keyword>
<evidence type="ECO:0000313" key="4">
    <source>
        <dbReference type="EMBL" id="RDI17706.1"/>
    </source>
</evidence>
<sequence length="182" mass="20290">MPLMKTGRYGRFWAMVATSAVLGWGAMYLNTYQFDHVLFSWTRVFMALIMGGLMTAVMMAFMWNMYPSRRMNLAVMGIAFVLFMAGLGLVRSQATVNDLAYMRAMVPHHSIAVLTSSRAQIADPRVRKLADGIIEAQVREIAEMKMLIADIEHSGPRGAAPLPSRSTALTPEMKRRAEDGAR</sequence>
<evidence type="ECO:0000313" key="5">
    <source>
        <dbReference type="Proteomes" id="UP000255265"/>
    </source>
</evidence>
<feature type="domain" description="DUF305" evidence="3">
    <location>
        <begin position="98"/>
        <end position="159"/>
    </location>
</feature>
<evidence type="ECO:0000256" key="1">
    <source>
        <dbReference type="SAM" id="MobiDB-lite"/>
    </source>
</evidence>
<proteinExistence type="predicted"/>
<feature type="transmembrane region" description="Helical" evidence="2">
    <location>
        <begin position="12"/>
        <end position="29"/>
    </location>
</feature>
<dbReference type="Gene3D" id="1.20.1260.10">
    <property type="match status" value="1"/>
</dbReference>
<feature type="transmembrane region" description="Helical" evidence="2">
    <location>
        <begin position="41"/>
        <end position="61"/>
    </location>
</feature>
<name>A0A370F7I2_9BURK</name>
<keyword evidence="2" id="KW-1133">Transmembrane helix</keyword>
<dbReference type="AlphaFoldDB" id="A0A370F7I2"/>
<feature type="compositionally biased region" description="Basic and acidic residues" evidence="1">
    <location>
        <begin position="172"/>
        <end position="182"/>
    </location>
</feature>
<keyword evidence="2" id="KW-0812">Transmembrane</keyword>
<dbReference type="Pfam" id="PF03713">
    <property type="entry name" value="DUF305"/>
    <property type="match status" value="1"/>
</dbReference>
<dbReference type="Proteomes" id="UP000255265">
    <property type="component" value="Unassembled WGS sequence"/>
</dbReference>
<evidence type="ECO:0000256" key="2">
    <source>
        <dbReference type="SAM" id="Phobius"/>
    </source>
</evidence>
<protein>
    <submittedName>
        <fullName evidence="4">DUF305 family protein family protein</fullName>
    </submittedName>
</protein>